<keyword evidence="3" id="KW-1185">Reference proteome</keyword>
<dbReference type="Proteomes" id="UP000054776">
    <property type="component" value="Unassembled WGS sequence"/>
</dbReference>
<protein>
    <submittedName>
        <fullName evidence="2">Uncharacterized protein</fullName>
    </submittedName>
</protein>
<comment type="caution">
    <text evidence="2">The sequence shown here is derived from an EMBL/GenBank/DDBJ whole genome shotgun (WGS) entry which is preliminary data.</text>
</comment>
<dbReference type="EMBL" id="JYDH01000067">
    <property type="protein sequence ID" value="KRY34461.1"/>
    <property type="molecule type" value="Genomic_DNA"/>
</dbReference>
<accession>A0A0V1BC41</accession>
<keyword evidence="1" id="KW-1133">Transmembrane helix</keyword>
<dbReference type="AlphaFoldDB" id="A0A0V1BC41"/>
<organism evidence="2 3">
    <name type="scientific">Trichinella spiralis</name>
    <name type="common">Trichina worm</name>
    <dbReference type="NCBI Taxonomy" id="6334"/>
    <lineage>
        <taxon>Eukaryota</taxon>
        <taxon>Metazoa</taxon>
        <taxon>Ecdysozoa</taxon>
        <taxon>Nematoda</taxon>
        <taxon>Enoplea</taxon>
        <taxon>Dorylaimia</taxon>
        <taxon>Trichinellida</taxon>
        <taxon>Trichinellidae</taxon>
        <taxon>Trichinella</taxon>
    </lineage>
</organism>
<evidence type="ECO:0000313" key="3">
    <source>
        <dbReference type="Proteomes" id="UP000054776"/>
    </source>
</evidence>
<evidence type="ECO:0000256" key="1">
    <source>
        <dbReference type="SAM" id="Phobius"/>
    </source>
</evidence>
<reference evidence="2 3" key="1">
    <citation type="submission" date="2015-01" db="EMBL/GenBank/DDBJ databases">
        <title>Evolution of Trichinella species and genotypes.</title>
        <authorList>
            <person name="Korhonen P.K."/>
            <person name="Edoardo P."/>
            <person name="Giuseppe L.R."/>
            <person name="Gasser R.B."/>
        </authorList>
    </citation>
    <scope>NUCLEOTIDE SEQUENCE [LARGE SCALE GENOMIC DNA]</scope>
    <source>
        <strain evidence="2">ISS3</strain>
    </source>
</reference>
<dbReference type="InParanoid" id="A0A0V1BC41"/>
<sequence length="187" mass="20932">MLILPSNLVQLFANCPLSRGLSYRTERPCTTGFGAAYHELLRRSNTEAQSRTSECLPGGCASKLHQSTFIRKGIVDALGLTGQCETVTLVTIRDQKRGKWRMRRVGFLLGIDNDSTLRRLHVLATPKICLRVQQTAADPEGWQHLTALKLADQLQKHPVIIDVLIGLVIILILRHITNICRIIVCRD</sequence>
<proteinExistence type="predicted"/>
<name>A0A0V1BC41_TRISP</name>
<feature type="transmembrane region" description="Helical" evidence="1">
    <location>
        <begin position="159"/>
        <end position="176"/>
    </location>
</feature>
<evidence type="ECO:0000313" key="2">
    <source>
        <dbReference type="EMBL" id="KRY34461.1"/>
    </source>
</evidence>
<keyword evidence="1" id="KW-0812">Transmembrane</keyword>
<gene>
    <name evidence="2" type="ORF">T01_2728</name>
</gene>
<keyword evidence="1" id="KW-0472">Membrane</keyword>
<dbReference type="OrthoDB" id="5918919at2759"/>